<evidence type="ECO:0000256" key="1">
    <source>
        <dbReference type="ARBA" id="ARBA00011073"/>
    </source>
</evidence>
<feature type="chain" id="PRO_5012023337" evidence="7">
    <location>
        <begin position="16"/>
        <end position="1164"/>
    </location>
</feature>
<feature type="region of interest" description="Disordered" evidence="6">
    <location>
        <begin position="1144"/>
        <end position="1164"/>
    </location>
</feature>
<dbReference type="InterPro" id="IPR036852">
    <property type="entry name" value="Peptidase_S8/S53_dom_sf"/>
</dbReference>
<dbReference type="SUPFAM" id="SSF52743">
    <property type="entry name" value="Subtilisin-like"/>
    <property type="match status" value="1"/>
</dbReference>
<proteinExistence type="inferred from homology"/>
<dbReference type="PROSITE" id="PS51892">
    <property type="entry name" value="SUBTILASE"/>
    <property type="match status" value="1"/>
</dbReference>
<dbReference type="GO" id="GO:0004252">
    <property type="term" value="F:serine-type endopeptidase activity"/>
    <property type="evidence" value="ECO:0007669"/>
    <property type="project" value="InterPro"/>
</dbReference>
<dbReference type="PANTHER" id="PTHR43806">
    <property type="entry name" value="PEPTIDASE S8"/>
    <property type="match status" value="1"/>
</dbReference>
<comment type="caution">
    <text evidence="9">The sequence shown here is derived from an EMBL/GenBank/DDBJ whole genome shotgun (WGS) entry which is preliminary data.</text>
</comment>
<comment type="similarity">
    <text evidence="1 5">Belongs to the peptidase S8 family.</text>
</comment>
<feature type="domain" description="Peptidase S8/S53" evidence="8">
    <location>
        <begin position="468"/>
        <end position="578"/>
    </location>
</feature>
<keyword evidence="10" id="KW-1185">Reference proteome</keyword>
<keyword evidence="4" id="KW-0720">Serine protease</keyword>
<gene>
    <name evidence="9" type="ORF">Ocin01_17311</name>
</gene>
<keyword evidence="2 9" id="KW-0645">Protease</keyword>
<evidence type="ECO:0000256" key="6">
    <source>
        <dbReference type="SAM" id="MobiDB-lite"/>
    </source>
</evidence>
<evidence type="ECO:0000313" key="9">
    <source>
        <dbReference type="EMBL" id="ODM89371.1"/>
    </source>
</evidence>
<dbReference type="GO" id="GO:0006508">
    <property type="term" value="P:proteolysis"/>
    <property type="evidence" value="ECO:0007669"/>
    <property type="project" value="UniProtKB-KW"/>
</dbReference>
<evidence type="ECO:0000256" key="2">
    <source>
        <dbReference type="ARBA" id="ARBA00022670"/>
    </source>
</evidence>
<dbReference type="EMBL" id="LJIJ01002689">
    <property type="protein sequence ID" value="ODM89371.1"/>
    <property type="molecule type" value="Genomic_DNA"/>
</dbReference>
<comment type="caution">
    <text evidence="5">Lacks conserved residue(s) required for the propagation of feature annotation.</text>
</comment>
<dbReference type="Gene3D" id="3.40.50.200">
    <property type="entry name" value="Peptidase S8/S53 domain"/>
    <property type="match status" value="2"/>
</dbReference>
<feature type="compositionally biased region" description="Low complexity" evidence="6">
    <location>
        <begin position="1144"/>
        <end position="1156"/>
    </location>
</feature>
<dbReference type="PROSITE" id="PS00138">
    <property type="entry name" value="SUBTILASE_SER"/>
    <property type="match status" value="1"/>
</dbReference>
<dbReference type="InterPro" id="IPR023828">
    <property type="entry name" value="Peptidase_S8_Ser-AS"/>
</dbReference>
<dbReference type="STRING" id="48709.A0A1D2M8W7"/>
<evidence type="ECO:0000256" key="4">
    <source>
        <dbReference type="ARBA" id="ARBA00022825"/>
    </source>
</evidence>
<name>A0A1D2M8W7_ORCCI</name>
<evidence type="ECO:0000256" key="3">
    <source>
        <dbReference type="ARBA" id="ARBA00022801"/>
    </source>
</evidence>
<protein>
    <submittedName>
        <fullName evidence="9">Membrane-bound transcription factor site-1 protease</fullName>
    </submittedName>
</protein>
<dbReference type="Proteomes" id="UP000094527">
    <property type="component" value="Unassembled WGS sequence"/>
</dbReference>
<dbReference type="InterPro" id="IPR000209">
    <property type="entry name" value="Peptidase_S8/S53_dom"/>
</dbReference>
<reference evidence="9 10" key="1">
    <citation type="journal article" date="2016" name="Genome Biol. Evol.">
        <title>Gene Family Evolution Reflects Adaptation to Soil Environmental Stressors in the Genome of the Collembolan Orchesella cincta.</title>
        <authorList>
            <person name="Faddeeva-Vakhrusheva A."/>
            <person name="Derks M.F."/>
            <person name="Anvar S.Y."/>
            <person name="Agamennone V."/>
            <person name="Suring W."/>
            <person name="Smit S."/>
            <person name="van Straalen N.M."/>
            <person name="Roelofs D."/>
        </authorList>
    </citation>
    <scope>NUCLEOTIDE SEQUENCE [LARGE SCALE GENOMIC DNA]</scope>
    <source>
        <tissue evidence="9">Mixed pool</tissue>
    </source>
</reference>
<dbReference type="InterPro" id="IPR050131">
    <property type="entry name" value="Peptidase_S8_subtilisin-like"/>
</dbReference>
<organism evidence="9 10">
    <name type="scientific">Orchesella cincta</name>
    <name type="common">Springtail</name>
    <name type="synonym">Podura cincta</name>
    <dbReference type="NCBI Taxonomy" id="48709"/>
    <lineage>
        <taxon>Eukaryota</taxon>
        <taxon>Metazoa</taxon>
        <taxon>Ecdysozoa</taxon>
        <taxon>Arthropoda</taxon>
        <taxon>Hexapoda</taxon>
        <taxon>Collembola</taxon>
        <taxon>Entomobryomorpha</taxon>
        <taxon>Entomobryoidea</taxon>
        <taxon>Orchesellidae</taxon>
        <taxon>Orchesellinae</taxon>
        <taxon>Orchesella</taxon>
    </lineage>
</organism>
<keyword evidence="3" id="KW-0378">Hydrolase</keyword>
<evidence type="ECO:0000256" key="5">
    <source>
        <dbReference type="PROSITE-ProRule" id="PRU01240"/>
    </source>
</evidence>
<evidence type="ECO:0000259" key="8">
    <source>
        <dbReference type="Pfam" id="PF00082"/>
    </source>
</evidence>
<accession>A0A1D2M8W7</accession>
<feature type="signal peptide" evidence="7">
    <location>
        <begin position="1"/>
        <end position="15"/>
    </location>
</feature>
<sequence>MLLVVLGLVASQASARVLRILPAPGCEASSIFPIEGTDDEVISIMPIAGETAPISVLPIAPEQPAISLPVLPAPRPVPSNKLPPSQSILPEEEVAPISFLPIVVLELQSFQLPPELLTSSHLQEKLHQSQFSPLSPNTSTFQFAHSSEAKPHFNHASCPEQPSILSSQFSSTSSSSIQQVAPSQSVLPVEEEVISILPTFPVGSNKLPPTFEIAPLPVVIPERPAVSPPIVPVAPVAPEADCEQPEAPVAPEQHIPDRYIILLFLFQPSNGFLPPLPFNPGGFLQSINPTLPDVVQDPTLYTQPSTDIIITLHDPLGQIFNKHINQAFPSRDSQISTLVAELQGFSLMSQAPILALIKNITGVDAEPFWISNQLSLKNATPSLITTLVNSRLIKNIARDLFFPIMPILNMTIGKEPEGPEWGILKINADKLWNITKGEGIVVATIDTGARHTHSSLKNNYVGAHNYGPGCNTTAIPANQKDNIAVGATDINDNLARFSSRGPNEDRNLVKPEIVAPGKDVNSAYFLNDNAYRVMSGTSMSCPLVAGAAALLLSINRNLKYEDIRDLLYETSYKNISHLDGPPCGSIPLNVYPNHMYGHGRIDVYEAYRKMVEGSNYKPDKNRYTAPKRRLYQSTYLENLDVYLTPFQNCFIHLTNHQGINIPALNAPIMLRELQPAICTNELNKTFRHMVSKSLKLSTARRNTSCDFQPCPVSALFANSTSVCVELNFQRFVIRTKPWNCELIISLFPSQLYLKPSYHLAGDLNAPLKFIPGVFEEEVHAPIRRVQDMIPSFEPINILITNLMLNSHSQNWYRSSGAGSWFRNALIQSEQSFFNNFITRQVYLVMKVMKEIKLWKSSFFSDPQYFLDRFCPTKSNNALKDREMFATSTHGAYFDVLNRIFQNYTGIIGHQVKSCNGELPITILLEQGNTFSENQLKKINVKLIVASTSLVCIVLSNAYKSDNVYEMISPRLSIKFKTFDELISAEFDIYSRINVLATKGYFYMEVDNFTGFQFKSPHVLSRYSDFEFSKTYIEIEKFDEFESEVHAIYGNHLQSFAVSTKLSAETKLLQKVLNHSKLLETTGNFIETSTYGTNNDEFDIEAFETKQEVALLERIKKCDRVALILGDYSRRLYYVYQKLIKGVKNSMNSPSQPSKPSSAKRLALA</sequence>
<dbReference type="PANTHER" id="PTHR43806:SF67">
    <property type="entry name" value="EGF-LIKE DOMAIN-CONTAINING PROTEIN"/>
    <property type="match status" value="1"/>
</dbReference>
<keyword evidence="7" id="KW-0732">Signal</keyword>
<evidence type="ECO:0000313" key="10">
    <source>
        <dbReference type="Proteomes" id="UP000094527"/>
    </source>
</evidence>
<dbReference type="OrthoDB" id="206201at2759"/>
<dbReference type="Pfam" id="PF00082">
    <property type="entry name" value="Peptidase_S8"/>
    <property type="match status" value="1"/>
</dbReference>
<evidence type="ECO:0000256" key="7">
    <source>
        <dbReference type="SAM" id="SignalP"/>
    </source>
</evidence>
<dbReference type="AlphaFoldDB" id="A0A1D2M8W7"/>